<accession>A0A822Y9W9</accession>
<keyword evidence="2" id="KW-1185">Reference proteome</keyword>
<organism evidence="1 2">
    <name type="scientific">Nelumbo nucifera</name>
    <name type="common">Sacred lotus</name>
    <dbReference type="NCBI Taxonomy" id="4432"/>
    <lineage>
        <taxon>Eukaryota</taxon>
        <taxon>Viridiplantae</taxon>
        <taxon>Streptophyta</taxon>
        <taxon>Embryophyta</taxon>
        <taxon>Tracheophyta</taxon>
        <taxon>Spermatophyta</taxon>
        <taxon>Magnoliopsida</taxon>
        <taxon>Proteales</taxon>
        <taxon>Nelumbonaceae</taxon>
        <taxon>Nelumbo</taxon>
    </lineage>
</organism>
<gene>
    <name evidence="1" type="ORF">HUJ06_030665</name>
</gene>
<dbReference type="AlphaFoldDB" id="A0A822Y9W9"/>
<evidence type="ECO:0000313" key="1">
    <source>
        <dbReference type="EMBL" id="DAD29197.1"/>
    </source>
</evidence>
<evidence type="ECO:0000313" key="2">
    <source>
        <dbReference type="Proteomes" id="UP000607653"/>
    </source>
</evidence>
<comment type="caution">
    <text evidence="1">The sequence shown here is derived from an EMBL/GenBank/DDBJ whole genome shotgun (WGS) entry which is preliminary data.</text>
</comment>
<proteinExistence type="predicted"/>
<dbReference type="EMBL" id="DUZY01000002">
    <property type="protein sequence ID" value="DAD29197.1"/>
    <property type="molecule type" value="Genomic_DNA"/>
</dbReference>
<protein>
    <submittedName>
        <fullName evidence="1">Uncharacterized protein</fullName>
    </submittedName>
</protein>
<sequence>MRRQYVLELLSSYGGSISNN</sequence>
<name>A0A822Y9W9_NELNU</name>
<dbReference type="Proteomes" id="UP000607653">
    <property type="component" value="Unassembled WGS sequence"/>
</dbReference>
<reference evidence="1 2" key="1">
    <citation type="journal article" date="2020" name="Mol. Biol. Evol.">
        <title>Distinct Expression and Methylation Patterns for Genes with Different Fates following a Single Whole-Genome Duplication in Flowering Plants.</title>
        <authorList>
            <person name="Shi T."/>
            <person name="Rahmani R.S."/>
            <person name="Gugger P.F."/>
            <person name="Wang M."/>
            <person name="Li H."/>
            <person name="Zhang Y."/>
            <person name="Li Z."/>
            <person name="Wang Q."/>
            <person name="Van de Peer Y."/>
            <person name="Marchal K."/>
            <person name="Chen J."/>
        </authorList>
    </citation>
    <scope>NUCLEOTIDE SEQUENCE [LARGE SCALE GENOMIC DNA]</scope>
    <source>
        <tissue evidence="1">Leaf</tissue>
    </source>
</reference>